<dbReference type="Gene3D" id="3.10.129.10">
    <property type="entry name" value="Hotdog Thioesterase"/>
    <property type="match status" value="2"/>
</dbReference>
<reference evidence="1" key="1">
    <citation type="submission" date="2021-07" db="EMBL/GenBank/DDBJ databases">
        <title>New genus and species of the family Alcaligenaceae.</title>
        <authorList>
            <person name="Hahn M.W."/>
        </authorList>
    </citation>
    <scope>NUCLEOTIDE SEQUENCE</scope>
    <source>
        <strain evidence="1">LF4-65</strain>
    </source>
</reference>
<accession>A0A953N7P5</accession>
<protein>
    <recommendedName>
        <fullName evidence="3">Thioesterase domain-containing protein</fullName>
    </recommendedName>
</protein>
<dbReference type="EMBL" id="JAHXRI010000001">
    <property type="protein sequence ID" value="MBZ1349122.1"/>
    <property type="molecule type" value="Genomic_DNA"/>
</dbReference>
<comment type="caution">
    <text evidence="1">The sequence shown here is derived from an EMBL/GenBank/DDBJ whole genome shotgun (WGS) entry which is preliminary data.</text>
</comment>
<organism evidence="1 2">
    <name type="scientific">Zwartia hollandica</name>
    <dbReference type="NCBI Taxonomy" id="324606"/>
    <lineage>
        <taxon>Bacteria</taxon>
        <taxon>Pseudomonadati</taxon>
        <taxon>Pseudomonadota</taxon>
        <taxon>Betaproteobacteria</taxon>
        <taxon>Burkholderiales</taxon>
        <taxon>Alcaligenaceae</taxon>
        <taxon>Zwartia</taxon>
    </lineage>
</organism>
<evidence type="ECO:0008006" key="3">
    <source>
        <dbReference type="Google" id="ProtNLM"/>
    </source>
</evidence>
<dbReference type="SUPFAM" id="SSF54637">
    <property type="entry name" value="Thioesterase/thiol ester dehydrase-isomerase"/>
    <property type="match status" value="2"/>
</dbReference>
<dbReference type="InterPro" id="IPR029069">
    <property type="entry name" value="HotDog_dom_sf"/>
</dbReference>
<evidence type="ECO:0000313" key="1">
    <source>
        <dbReference type="EMBL" id="MBZ1349122.1"/>
    </source>
</evidence>
<evidence type="ECO:0000313" key="2">
    <source>
        <dbReference type="Proteomes" id="UP000739565"/>
    </source>
</evidence>
<gene>
    <name evidence="1" type="ORF">KZZ10_00545</name>
</gene>
<proteinExistence type="predicted"/>
<dbReference type="Proteomes" id="UP000739565">
    <property type="component" value="Unassembled WGS sequence"/>
</dbReference>
<keyword evidence="2" id="KW-1185">Reference proteome</keyword>
<sequence>MTVSTMNDHAIVKKAIRAIALNRTPGYSFCGNFFDFSYDSADQDHSIVHVAPEGQSVGVDGQIHTVVQAILADMGLATCLRYNIGDRHRTATVSLSLQFTGAEPRGNLVATSYSQAHLRGVQGRQGISQTRLMSGDDLVAIGSAAFMILPMPEGTILPPVPWVAQKPPANPPLDLTSLNGTEQWILDRVRQSVQETQQTGQNFLSHFLNLYPRSSETGAECDVQNGPHIGNRVGHVQGGIILAIGMVCARAALGDEWLLSGVTATYISPGEGEVIGAQAVIIHRGRMTAVVKTSVRSGSGKLALEVLSTHARRV</sequence>
<dbReference type="RefSeq" id="WP_259659541.1">
    <property type="nucleotide sequence ID" value="NZ_JAHXRI010000001.1"/>
</dbReference>
<name>A0A953N7P5_9BURK</name>
<dbReference type="AlphaFoldDB" id="A0A953N7P5"/>